<sequence length="54" mass="6040">MKHDEANHHNHLCEKAKISIDEAFEELVKDPKYVCTGCGRVANDASSICSPRKL</sequence>
<gene>
    <name evidence="1" type="ORF">NEF87_003314</name>
</gene>
<organism evidence="1 2">
    <name type="scientific">Candidatus Lokiarchaeum ossiferum</name>
    <dbReference type="NCBI Taxonomy" id="2951803"/>
    <lineage>
        <taxon>Archaea</taxon>
        <taxon>Promethearchaeati</taxon>
        <taxon>Promethearchaeota</taxon>
        <taxon>Promethearchaeia</taxon>
        <taxon>Promethearchaeales</taxon>
        <taxon>Promethearchaeaceae</taxon>
        <taxon>Candidatus Lokiarchaeum</taxon>
    </lineage>
</organism>
<name>A0ABY6HWU1_9ARCH</name>
<evidence type="ECO:0000313" key="1">
    <source>
        <dbReference type="EMBL" id="UYP47029.1"/>
    </source>
</evidence>
<reference evidence="1" key="1">
    <citation type="submission" date="2022-09" db="EMBL/GenBank/DDBJ databases">
        <title>Actin cytoskeleton and complex cell architecture in an #Asgard archaeon.</title>
        <authorList>
            <person name="Ponce Toledo R.I."/>
            <person name="Schleper C."/>
            <person name="Rodrigues Oliveira T."/>
            <person name="Wollweber F."/>
            <person name="Xu J."/>
            <person name="Rittmann S."/>
            <person name="Klingl A."/>
            <person name="Pilhofer M."/>
        </authorList>
    </citation>
    <scope>NUCLEOTIDE SEQUENCE</scope>
    <source>
        <strain evidence="1">B-35</strain>
    </source>
</reference>
<proteinExistence type="predicted"/>
<accession>A0ABY6HWU1</accession>
<evidence type="ECO:0000313" key="2">
    <source>
        <dbReference type="Proteomes" id="UP001208689"/>
    </source>
</evidence>
<dbReference type="EMBL" id="CP104013">
    <property type="protein sequence ID" value="UYP47029.1"/>
    <property type="molecule type" value="Genomic_DNA"/>
</dbReference>
<protein>
    <submittedName>
        <fullName evidence="1">Uncharacterized protein</fullName>
    </submittedName>
</protein>
<dbReference type="Proteomes" id="UP001208689">
    <property type="component" value="Chromosome"/>
</dbReference>
<keyword evidence="2" id="KW-1185">Reference proteome</keyword>